<evidence type="ECO:0008006" key="13">
    <source>
        <dbReference type="Google" id="ProtNLM"/>
    </source>
</evidence>
<dbReference type="PROSITE" id="PS51192">
    <property type="entry name" value="HELICASE_ATP_BIND_1"/>
    <property type="match status" value="1"/>
</dbReference>
<evidence type="ECO:0000256" key="1">
    <source>
        <dbReference type="ARBA" id="ARBA00022448"/>
    </source>
</evidence>
<dbReference type="InterPro" id="IPR000185">
    <property type="entry name" value="SecA"/>
</dbReference>
<keyword evidence="5" id="KW-1278">Translocase</keyword>
<dbReference type="EMBL" id="CAJJDM010000111">
    <property type="protein sequence ID" value="CAD8099114.1"/>
    <property type="molecule type" value="Genomic_DNA"/>
</dbReference>
<keyword evidence="2" id="KW-0963">Cytoplasm</keyword>
<dbReference type="GO" id="GO:0005524">
    <property type="term" value="F:ATP binding"/>
    <property type="evidence" value="ECO:0007669"/>
    <property type="project" value="UniProtKB-KW"/>
</dbReference>
<dbReference type="OMA" id="VLNCEFE"/>
<keyword evidence="12" id="KW-1185">Reference proteome</keyword>
<dbReference type="GO" id="GO:0006886">
    <property type="term" value="P:intracellular protein transport"/>
    <property type="evidence" value="ECO:0007669"/>
    <property type="project" value="InterPro"/>
</dbReference>
<keyword evidence="1" id="KW-0813">Transport</keyword>
<evidence type="ECO:0000256" key="5">
    <source>
        <dbReference type="ARBA" id="ARBA00022967"/>
    </source>
</evidence>
<dbReference type="InterPro" id="IPR011130">
    <property type="entry name" value="SecA_preprotein_X-link_dom"/>
</dbReference>
<evidence type="ECO:0000256" key="3">
    <source>
        <dbReference type="ARBA" id="ARBA00022741"/>
    </source>
</evidence>
<reference evidence="11" key="1">
    <citation type="submission" date="2021-01" db="EMBL/GenBank/DDBJ databases">
        <authorList>
            <consortium name="Genoscope - CEA"/>
            <person name="William W."/>
        </authorList>
    </citation>
    <scope>NUCLEOTIDE SEQUENCE</scope>
</reference>
<dbReference type="GO" id="GO:0006605">
    <property type="term" value="P:protein targeting"/>
    <property type="evidence" value="ECO:0007669"/>
    <property type="project" value="InterPro"/>
</dbReference>
<dbReference type="InterPro" id="IPR001650">
    <property type="entry name" value="Helicase_C-like"/>
</dbReference>
<dbReference type="FunFam" id="3.90.1440.10:FF:000008">
    <property type="entry name" value="Uncharacterized protein"/>
    <property type="match status" value="1"/>
</dbReference>
<dbReference type="InterPro" id="IPR011115">
    <property type="entry name" value="SecA_DEAD"/>
</dbReference>
<feature type="coiled-coil region" evidence="7">
    <location>
        <begin position="1444"/>
        <end position="1515"/>
    </location>
</feature>
<accession>A0A8S1P8B3</accession>
<keyword evidence="4" id="KW-0067">ATP-binding</keyword>
<organism evidence="11 12">
    <name type="scientific">Paramecium primaurelia</name>
    <dbReference type="NCBI Taxonomy" id="5886"/>
    <lineage>
        <taxon>Eukaryota</taxon>
        <taxon>Sar</taxon>
        <taxon>Alveolata</taxon>
        <taxon>Ciliophora</taxon>
        <taxon>Intramacronucleata</taxon>
        <taxon>Oligohymenophorea</taxon>
        <taxon>Peniculida</taxon>
        <taxon>Parameciidae</taxon>
        <taxon>Paramecium</taxon>
    </lineage>
</organism>
<dbReference type="InterPro" id="IPR014018">
    <property type="entry name" value="SecA_motor_DEAD"/>
</dbReference>
<evidence type="ECO:0000259" key="10">
    <source>
        <dbReference type="PROSITE" id="PS51196"/>
    </source>
</evidence>
<dbReference type="Pfam" id="PF21090">
    <property type="entry name" value="P-loop_SecA"/>
    <property type="match status" value="1"/>
</dbReference>
<evidence type="ECO:0000259" key="8">
    <source>
        <dbReference type="PROSITE" id="PS51192"/>
    </source>
</evidence>
<feature type="domain" description="Helicase C-terminal" evidence="9">
    <location>
        <begin position="604"/>
        <end position="760"/>
    </location>
</feature>
<evidence type="ECO:0000256" key="2">
    <source>
        <dbReference type="ARBA" id="ARBA00022490"/>
    </source>
</evidence>
<dbReference type="GO" id="GO:0016020">
    <property type="term" value="C:membrane"/>
    <property type="evidence" value="ECO:0007669"/>
    <property type="project" value="InterPro"/>
</dbReference>
<dbReference type="FunFam" id="3.40.50.300:FF:002701">
    <property type="entry name" value="Predicted protein"/>
    <property type="match status" value="1"/>
</dbReference>
<evidence type="ECO:0000313" key="12">
    <source>
        <dbReference type="Proteomes" id="UP000688137"/>
    </source>
</evidence>
<proteinExistence type="predicted"/>
<dbReference type="InterPro" id="IPR014001">
    <property type="entry name" value="Helicase_ATP-bd"/>
</dbReference>
<dbReference type="PANTHER" id="PTHR30612">
    <property type="entry name" value="SECA INNER MEMBRANE COMPONENT OF SEC PROTEIN SECRETION SYSTEM"/>
    <property type="match status" value="1"/>
</dbReference>
<keyword evidence="7" id="KW-0175">Coiled coil</keyword>
<evidence type="ECO:0000313" key="11">
    <source>
        <dbReference type="EMBL" id="CAD8099114.1"/>
    </source>
</evidence>
<evidence type="ECO:0000256" key="6">
    <source>
        <dbReference type="ARBA" id="ARBA00023136"/>
    </source>
</evidence>
<dbReference type="InterPro" id="IPR044722">
    <property type="entry name" value="SecA_SF2_C"/>
</dbReference>
<comment type="caution">
    <text evidence="11">The sequence shown here is derived from an EMBL/GenBank/DDBJ whole genome shotgun (WGS) entry which is preliminary data.</text>
</comment>
<dbReference type="Proteomes" id="UP000688137">
    <property type="component" value="Unassembled WGS sequence"/>
</dbReference>
<gene>
    <name evidence="11" type="ORF">PPRIM_AZ9-3.1.T1080175</name>
</gene>
<dbReference type="Pfam" id="PF01043">
    <property type="entry name" value="SecA_PP_bind"/>
    <property type="match status" value="1"/>
</dbReference>
<dbReference type="GO" id="GO:0017038">
    <property type="term" value="P:protein import"/>
    <property type="evidence" value="ECO:0007669"/>
    <property type="project" value="InterPro"/>
</dbReference>
<name>A0A8S1P8B3_PARPR</name>
<keyword evidence="3" id="KW-0547">Nucleotide-binding</keyword>
<evidence type="ECO:0000256" key="7">
    <source>
        <dbReference type="SAM" id="Coils"/>
    </source>
</evidence>
<keyword evidence="6" id="KW-0472">Membrane</keyword>
<sequence>MQVLIENKNWSNEENENFQSILCLLDLTIDQQQILHNQIQKFKRPEKIINFVLNADPDWDSLQKWIEKENYNQVQEKQQQSIIQEEKQWNQQQLMILKNQLSSQINSNEEVNKILQSIQQSNLNKEIVASVLNCEFETFEEFIQLTQIFEGKSKIVTRRPPQQSNDKQQSKNILYDNQQIKQLFTEFQSLNGRNNLQIQNLLIQLYSSFQYQSFDPTLIDFQPSPDLEYEDLFILCTKVKQYFSYYPRPVQLLSVIELYNHNNDQGRLAQIYTGEGKTLIVAMLAILLCKKKQINVDIVTSSPVLAIRDVQELTPFYKLFSISVAHNINGSQNQLKKMFPCYNSQVIYGDPHSFQADILRHEYSELGTMGDRKQGYVIVDEVDSMLIDGHSNKTLLSTPIPGMLDLTKVLRLIWDEICKQQPNISTDKKVMVIDQNNFYSVDLEEYIQKTLDIQLQDALYNFIPKFRLNYIDFMKKTWIENAILAMFHFHERKHYLIDNNNVRIIDYQNTGVVHQDNMQWQKGLHQFIQLKHNLPITPLRISTNYLSNVGFFKRYQNQLLGLTGTLGSQVTQNLLSKQYKLDFVLMPPFKQRLLKIEPGIATLSKDEWYQEILKSVQYKVNKGRAVLIINQTIQDVQKIEAYLKKYKIKSTTYVDDQQELKKVIGPQTVIIATNLAGRGTDLTTNEELERNGGLHVIMSFLPRNIRIQLQGFGRTGRQGKLGTAELIVSFPDNLYVGQLTQIKTIQDAINYYQTKQKKQMQNYFEVLVYFRDLNEQYYSDEIELEMEKLLNEDRCFNKFCEIAKKKVNMKDNRAAFQSLEEKWGLYLEQYQDIGLNEDDIENWLNSDEGQNPKYLIYQGLQKDDLKIFQKAAEIAKADPQVQYYKGLSEIQSGQYKNGCESLQKAKSLFQIKIDDEKGFATASKLNRIQVEQFQDNESLIEFQESVVMVPNENLELPDLDLTRDSESHNISAIQFVKQNDVQKDTVERKINNHLKVYNKVINNIDTILNTMSTFNPEEEVLDLSWMPVIMKDEKENVDLEQSIKDQQEVIDDGPLPKLGKIAKKKKEKSWLQYVAMFAIGLCQFVVGCAICAFTSGAAMPIGRALITEGISDMLTAVISAWKGIDIDWGNWGQQKMINIGSALVMAGPAGIKEALHLGGNAMKSLKKIGIAEFLKQIPEITAEGLKKNGFWLTDLDKEVVQNQYNTLKQISSTVSKVGNSSQLLNLAYDVLQNQVSNNVIDKEAATGIFDLINQCFQQSSGVEDFKNNFCQFAKKYIRLQMVQSKQGKSDSQIKEEVTQFSFIEGNKKYQQVKQDIEQYKQYQKAMENELKYFSTIMLDCFSRDQNIQKIVILLDLYYEKLCDFEKIKESITDKMIQSHLSQNLSFQDQTLQNACIQLKISNPQSLNEFYQKVIRPNIYNLCCLLSNQIKYKNPLEVILQKEYQKQIYAKRDQLKIDYENLNNQQKYLRQQQDLINPNQRTQNQIEQLNQMIDDFNNKRDQYQKKQNQLQEIEKLQYHELIINSIAYLKNKGMINDDDLTFKPQFLKQYQKYLENEKFDQAVQEILLSAIKNIPNEINNFQQTSKKIFSNKLKQAIEVAMLDEIKKYIFDTKMQKEDEKITSKIN</sequence>
<feature type="domain" description="Helicase ATP-binding" evidence="8">
    <location>
        <begin position="258"/>
        <end position="419"/>
    </location>
</feature>
<evidence type="ECO:0000259" key="9">
    <source>
        <dbReference type="PROSITE" id="PS51194"/>
    </source>
</evidence>
<dbReference type="SMART" id="SM00957">
    <property type="entry name" value="SecA_DEAD"/>
    <property type="match status" value="1"/>
</dbReference>
<evidence type="ECO:0000256" key="4">
    <source>
        <dbReference type="ARBA" id="ARBA00022840"/>
    </source>
</evidence>
<dbReference type="PROSITE" id="PS51194">
    <property type="entry name" value="HELICASE_CTER"/>
    <property type="match status" value="1"/>
</dbReference>
<dbReference type="PANTHER" id="PTHR30612:SF0">
    <property type="entry name" value="CHLOROPLAST PROTEIN-TRANSPORTING ATPASE"/>
    <property type="match status" value="1"/>
</dbReference>
<dbReference type="Pfam" id="PF07517">
    <property type="entry name" value="SecA_DEAD"/>
    <property type="match status" value="1"/>
</dbReference>
<feature type="domain" description="SecA family profile" evidence="10">
    <location>
        <begin position="155"/>
        <end position="761"/>
    </location>
</feature>
<protein>
    <recommendedName>
        <fullName evidence="13">Protein translocase subunit SecA</fullName>
    </recommendedName>
</protein>
<dbReference type="PROSITE" id="PS51196">
    <property type="entry name" value="SECA_MOTOR_DEAD"/>
    <property type="match status" value="1"/>
</dbReference>